<sequence>MALRLLCVCAHPDDECFAFGGALALAANRGVETSVVCLTDGQAATHRGTSSSGKELGAMRRQEFEASCKVLGVKNFELLTYQDAQLEFESLSSLGAELVKRIRQLRPHVIITFGGEGALNTHADHTTVSAATTAAFHWAGHAKRYPDAGPLFQPQRLYYVTSSFVLPERHIPLLAPWTCTLDIKDVFERKQEAFRQHVSQAPVMHSTADAFARYGQSEHYTLAAATVPQPARQSTDLFEGVADV</sequence>
<accession>A0ABW1ZBT7</accession>
<proteinExistence type="predicted"/>
<dbReference type="RefSeq" id="WP_263371146.1">
    <property type="nucleotide sequence ID" value="NZ_JAGSYD010000002.1"/>
</dbReference>
<dbReference type="InterPro" id="IPR024078">
    <property type="entry name" value="LmbE-like_dom_sf"/>
</dbReference>
<protein>
    <submittedName>
        <fullName evidence="1">PIG-L deacetylase family protein</fullName>
        <ecNumber evidence="1">3.5.1.-</ecNumber>
    </submittedName>
</protein>
<gene>
    <name evidence="1" type="ORF">ACFQBQ_15300</name>
</gene>
<organism evidence="1 2">
    <name type="scientific">Granulicella cerasi</name>
    <dbReference type="NCBI Taxonomy" id="741063"/>
    <lineage>
        <taxon>Bacteria</taxon>
        <taxon>Pseudomonadati</taxon>
        <taxon>Acidobacteriota</taxon>
        <taxon>Terriglobia</taxon>
        <taxon>Terriglobales</taxon>
        <taxon>Acidobacteriaceae</taxon>
        <taxon>Granulicella</taxon>
    </lineage>
</organism>
<dbReference type="Pfam" id="PF02585">
    <property type="entry name" value="PIG-L"/>
    <property type="match status" value="1"/>
</dbReference>
<evidence type="ECO:0000313" key="2">
    <source>
        <dbReference type="Proteomes" id="UP001596391"/>
    </source>
</evidence>
<reference evidence="2" key="1">
    <citation type="journal article" date="2019" name="Int. J. Syst. Evol. Microbiol.">
        <title>The Global Catalogue of Microorganisms (GCM) 10K type strain sequencing project: providing services to taxonomists for standard genome sequencing and annotation.</title>
        <authorList>
            <consortium name="The Broad Institute Genomics Platform"/>
            <consortium name="The Broad Institute Genome Sequencing Center for Infectious Disease"/>
            <person name="Wu L."/>
            <person name="Ma J."/>
        </authorList>
    </citation>
    <scope>NUCLEOTIDE SEQUENCE [LARGE SCALE GENOMIC DNA]</scope>
    <source>
        <strain evidence="2">CGMCC 1.16026</strain>
    </source>
</reference>
<comment type="caution">
    <text evidence="1">The sequence shown here is derived from an EMBL/GenBank/DDBJ whole genome shotgun (WGS) entry which is preliminary data.</text>
</comment>
<evidence type="ECO:0000313" key="1">
    <source>
        <dbReference type="EMBL" id="MFC6646919.1"/>
    </source>
</evidence>
<dbReference type="Gene3D" id="3.40.50.10320">
    <property type="entry name" value="LmbE-like"/>
    <property type="match status" value="1"/>
</dbReference>
<dbReference type="InterPro" id="IPR003737">
    <property type="entry name" value="GlcNAc_PI_deacetylase-related"/>
</dbReference>
<dbReference type="EMBL" id="JBHSWI010000001">
    <property type="protein sequence ID" value="MFC6646919.1"/>
    <property type="molecule type" value="Genomic_DNA"/>
</dbReference>
<dbReference type="SUPFAM" id="SSF102588">
    <property type="entry name" value="LmbE-like"/>
    <property type="match status" value="1"/>
</dbReference>
<dbReference type="GO" id="GO:0016787">
    <property type="term" value="F:hydrolase activity"/>
    <property type="evidence" value="ECO:0007669"/>
    <property type="project" value="UniProtKB-KW"/>
</dbReference>
<name>A0ABW1ZBT7_9BACT</name>
<dbReference type="EC" id="3.5.1.-" evidence="1"/>
<dbReference type="PANTHER" id="PTHR12993">
    <property type="entry name" value="N-ACETYLGLUCOSAMINYL-PHOSPHATIDYLINOSITOL DE-N-ACETYLASE-RELATED"/>
    <property type="match status" value="1"/>
</dbReference>
<keyword evidence="1" id="KW-0378">Hydrolase</keyword>
<dbReference type="Proteomes" id="UP001596391">
    <property type="component" value="Unassembled WGS sequence"/>
</dbReference>
<dbReference type="PANTHER" id="PTHR12993:SF11">
    <property type="entry name" value="N-ACETYLGLUCOSAMINYL-PHOSPHATIDYLINOSITOL DE-N-ACETYLASE"/>
    <property type="match status" value="1"/>
</dbReference>
<keyword evidence="2" id="KW-1185">Reference proteome</keyword>